<sequence length="318" mass="34577">MRPLHRMAIRSALAAGLLALAALARAQPTLAVEDPRAFGWQIGDKLERRLVLLVPPGYRLDLESLPTPAQGSAIELRRVERDGAADDARQTLHLHYQVLRSAPQPALYELPAVRLRVLAPGAEARVIDLRVDAMPLLVEPMTPIEAPQRSGLGELRPDAEPQLLPVARERALLLGCAVVAALLLGWLLLWPRMQAWLMRRRRPFARAERAVRLALRGGQEPARIEAAMHALHAAFDAHAGRVLLATDAAAQARASAWPVPLADDVTRFFEASSRHFFGSVGDSLAGREPGLGATELRDLARRLSAAERQAAGRAGSLP</sequence>
<accession>A0A4Q7VD75</accession>
<dbReference type="RefSeq" id="WP_130434293.1">
    <property type="nucleotide sequence ID" value="NZ_SHKP01000008.1"/>
</dbReference>
<organism evidence="3 4">
    <name type="scientific">Rivibacter subsaxonicus</name>
    <dbReference type="NCBI Taxonomy" id="457575"/>
    <lineage>
        <taxon>Bacteria</taxon>
        <taxon>Pseudomonadati</taxon>
        <taxon>Pseudomonadota</taxon>
        <taxon>Betaproteobacteria</taxon>
        <taxon>Burkholderiales</taxon>
        <taxon>Rivibacter</taxon>
    </lineage>
</organism>
<evidence type="ECO:0000256" key="1">
    <source>
        <dbReference type="SAM" id="Phobius"/>
    </source>
</evidence>
<dbReference type="EMBL" id="SHKP01000008">
    <property type="protein sequence ID" value="RZT93814.1"/>
    <property type="molecule type" value="Genomic_DNA"/>
</dbReference>
<comment type="caution">
    <text evidence="3">The sequence shown here is derived from an EMBL/GenBank/DDBJ whole genome shotgun (WGS) entry which is preliminary data.</text>
</comment>
<keyword evidence="1" id="KW-1133">Transmembrane helix</keyword>
<reference evidence="3 4" key="1">
    <citation type="submission" date="2019-02" db="EMBL/GenBank/DDBJ databases">
        <title>Genomic Encyclopedia of Type Strains, Phase IV (KMG-IV): sequencing the most valuable type-strain genomes for metagenomic binning, comparative biology and taxonomic classification.</title>
        <authorList>
            <person name="Goeker M."/>
        </authorList>
    </citation>
    <scope>NUCLEOTIDE SEQUENCE [LARGE SCALE GENOMIC DNA]</scope>
    <source>
        <strain evidence="3 4">DSM 19570</strain>
    </source>
</reference>
<name>A0A4Q7VD75_9BURK</name>
<evidence type="ECO:0000313" key="4">
    <source>
        <dbReference type="Proteomes" id="UP000293671"/>
    </source>
</evidence>
<feature type="transmembrane region" description="Helical" evidence="1">
    <location>
        <begin position="171"/>
        <end position="190"/>
    </location>
</feature>
<protein>
    <submittedName>
        <fullName evidence="3">MxaA protein</fullName>
    </submittedName>
</protein>
<feature type="signal peptide" evidence="2">
    <location>
        <begin position="1"/>
        <end position="26"/>
    </location>
</feature>
<feature type="chain" id="PRO_5020544879" evidence="2">
    <location>
        <begin position="27"/>
        <end position="318"/>
    </location>
</feature>
<dbReference type="Proteomes" id="UP000293671">
    <property type="component" value="Unassembled WGS sequence"/>
</dbReference>
<dbReference type="OrthoDB" id="8535306at2"/>
<evidence type="ECO:0000256" key="2">
    <source>
        <dbReference type="SAM" id="SignalP"/>
    </source>
</evidence>
<keyword evidence="1" id="KW-0472">Membrane</keyword>
<keyword evidence="4" id="KW-1185">Reference proteome</keyword>
<keyword evidence="1" id="KW-0812">Transmembrane</keyword>
<gene>
    <name evidence="3" type="ORF">EV670_3370</name>
</gene>
<proteinExistence type="predicted"/>
<dbReference type="AlphaFoldDB" id="A0A4Q7VD75"/>
<keyword evidence="2" id="KW-0732">Signal</keyword>
<evidence type="ECO:0000313" key="3">
    <source>
        <dbReference type="EMBL" id="RZT93814.1"/>
    </source>
</evidence>